<dbReference type="GO" id="GO:0004672">
    <property type="term" value="F:protein kinase activity"/>
    <property type="evidence" value="ECO:0007669"/>
    <property type="project" value="InterPro"/>
</dbReference>
<feature type="region of interest" description="Disordered" evidence="2">
    <location>
        <begin position="1133"/>
        <end position="1162"/>
    </location>
</feature>
<keyword evidence="4" id="KW-0418">Kinase</keyword>
<reference evidence="4" key="1">
    <citation type="submission" date="2023-06" db="EMBL/GenBank/DDBJ databases">
        <title>Black Yeasts Isolated from many extreme environments.</title>
        <authorList>
            <person name="Coleine C."/>
            <person name="Stajich J.E."/>
            <person name="Selbmann L."/>
        </authorList>
    </citation>
    <scope>NUCLEOTIDE SEQUENCE</scope>
    <source>
        <strain evidence="4">CCFEE 5200</strain>
    </source>
</reference>
<evidence type="ECO:0000256" key="2">
    <source>
        <dbReference type="SAM" id="MobiDB-lite"/>
    </source>
</evidence>
<dbReference type="SMART" id="SM00220">
    <property type="entry name" value="S_TKc"/>
    <property type="match status" value="1"/>
</dbReference>
<dbReference type="InterPro" id="IPR011009">
    <property type="entry name" value="Kinase-like_dom_sf"/>
</dbReference>
<proteinExistence type="inferred from homology"/>
<dbReference type="InterPro" id="IPR008271">
    <property type="entry name" value="Ser/Thr_kinase_AS"/>
</dbReference>
<dbReference type="GO" id="GO:0005737">
    <property type="term" value="C:cytoplasm"/>
    <property type="evidence" value="ECO:0007669"/>
    <property type="project" value="TreeGrafter"/>
</dbReference>
<comment type="caution">
    <text evidence="4">The sequence shown here is derived from an EMBL/GenBank/DDBJ whole genome shotgun (WGS) entry which is preliminary data.</text>
</comment>
<sequence>MDCLRDGFEKGKLLGGRFLTISPLNHGSFGMVFAAKDMLTGADVAIKCITKPGAIDATSCPAAMSVDERSEELDIHSRLSPHANIVNLVHHFDTDNHQYMVLELCSNGDLYEAIRVGRGPLETNNVRDFMLQLVDAVDHLHSSGVYHRDIKPENIFLTASGDMKLGDFGLATGDTWSTEFAVGSDRYMAPEQYDASVYGYGYSPAAADVWAIGIVLLNILFSRNPFAVPTQKDPLFSDFARDRQSLFDVFPNMSQDTYNVLVHSMALDPSNRSLAGVRDALNAAVSFTTDDESLDDFCTTEPDVPQAPVASAAREPLRTPSISSPNNNGDSFPWASALLKTPQKPTRQLSTIRDEESEFFPGSVKSTGRQYVDTDEASLSSNLDSGLGMSYKSAKSVKSVSSKRQLAGLVGSLPISFSRPAAKSSSPYGGTGSAFAKSWSDLWDEEEEMEQEEHRRSIEEETGMERVVTAKPSTPRLDAIREDDRGSVTPRQGIAEIDASLRTATASPLRQLVEADKKSEQSQSPKQRSASILDKWAVLGNFRRARAEQVAAPVVAPPPTVASTPVKISYAEKFANLTPFTSNKKLKSPSASRDRAPSWRQGSPVRLRSTSNNNSRVWERREHSPPIEAWSRDTNWREHMGTLAMTKTTPPSPPPPHTQTSTQPRKQERSFLDTEFDDDTAEWVGGWHDFHYRSGETKDGHRSRAWQGMKVERIHHVRVSDNPFVSSTKREARGIRPHLCMGLTFAFANAKTHIATVPLILHLGPLNPTQPTMPSPSMPSPSNPSPSSSDPDPSPLSPSEPDPSPLSPDPPTSGLPFPPVTRAHILNCSYHSWHPRYKSFTPKARIIPLTKPFLAYLRADGIVLPDDEDDGDEEGEGRQQRVEWESESGSFSSTGNPDDPHDDYSSDDDDENETTDIAEGWRDLHITIKATIAELGGVVVPKLNWSAPKDATWINAGNSMECRSAGAVYLLLKSSDFVTHDLEHAFDDTVITPEAAAEEEEEAIPYCLVLRKAFQLNPSLEFRCFVRNRRLLCLCQRDMNYYPFLAGLEGRFRGVIQEFFDSRVRDTFEDGDFVMDIYVPAPYGRVWVVDFNPWAGRTDPLLFSWLEVLTMAEPPVEVGKGAEEVVRLSVNGGVRVPGQDGGGAVEDGDSGSESETDSEVDEELWLPELRLVRKDDPEAYSFSTPQYSAHKLPRDVVDASQSGEGLREFARDWQDILAKRRKAEEVDSSEGE</sequence>
<dbReference type="Gene3D" id="1.10.510.10">
    <property type="entry name" value="Transferase(Phosphotransferase) domain 1"/>
    <property type="match status" value="1"/>
</dbReference>
<dbReference type="Proteomes" id="UP001175353">
    <property type="component" value="Unassembled WGS sequence"/>
</dbReference>
<feature type="region of interest" description="Disordered" evidence="2">
    <location>
        <begin position="645"/>
        <end position="669"/>
    </location>
</feature>
<name>A0AAN6K1B8_9PEZI</name>
<gene>
    <name evidence="4" type="primary">TPK2_3</name>
    <name evidence="4" type="ORF">LTR91_023601</name>
</gene>
<feature type="compositionally biased region" description="Pro residues" evidence="2">
    <location>
        <begin position="771"/>
        <end position="784"/>
    </location>
</feature>
<comment type="similarity">
    <text evidence="1">Belongs to the CDC123 family.</text>
</comment>
<dbReference type="PANTHER" id="PTHR15323:SF6">
    <property type="entry name" value="CELL DIVISION CYCLE PROTEIN 123 HOMOLOG"/>
    <property type="match status" value="1"/>
</dbReference>
<dbReference type="EMBL" id="JAUJLE010000529">
    <property type="protein sequence ID" value="KAK0953894.1"/>
    <property type="molecule type" value="Genomic_DNA"/>
</dbReference>
<dbReference type="PROSITE" id="PS50011">
    <property type="entry name" value="PROTEIN_KINASE_DOM"/>
    <property type="match status" value="1"/>
</dbReference>
<protein>
    <submittedName>
        <fullName evidence="4">cAMP-dependent protein kinase catalytic subunit</fullName>
    </submittedName>
</protein>
<dbReference type="InterPro" id="IPR009772">
    <property type="entry name" value="CDC123"/>
</dbReference>
<dbReference type="PROSITE" id="PS00108">
    <property type="entry name" value="PROTEIN_KINASE_ST"/>
    <property type="match status" value="1"/>
</dbReference>
<keyword evidence="4" id="KW-0808">Transferase</keyword>
<feature type="region of interest" description="Disordered" evidence="2">
    <location>
        <begin position="581"/>
        <end position="625"/>
    </location>
</feature>
<dbReference type="Pfam" id="PF07065">
    <property type="entry name" value="D123"/>
    <property type="match status" value="1"/>
</dbReference>
<dbReference type="FunFam" id="1.10.510.10:FF:000693">
    <property type="entry name" value="Serine/threonine protein kinase, putative"/>
    <property type="match status" value="1"/>
</dbReference>
<evidence type="ECO:0000259" key="3">
    <source>
        <dbReference type="PROSITE" id="PS50011"/>
    </source>
</evidence>
<feature type="region of interest" description="Disordered" evidence="2">
    <location>
        <begin position="863"/>
        <end position="914"/>
    </location>
</feature>
<organism evidence="4 5">
    <name type="scientific">Friedmanniomyces endolithicus</name>
    <dbReference type="NCBI Taxonomy" id="329885"/>
    <lineage>
        <taxon>Eukaryota</taxon>
        <taxon>Fungi</taxon>
        <taxon>Dikarya</taxon>
        <taxon>Ascomycota</taxon>
        <taxon>Pezizomycotina</taxon>
        <taxon>Dothideomycetes</taxon>
        <taxon>Dothideomycetidae</taxon>
        <taxon>Mycosphaerellales</taxon>
        <taxon>Teratosphaeriaceae</taxon>
        <taxon>Friedmanniomyces</taxon>
    </lineage>
</organism>
<dbReference type="AlphaFoldDB" id="A0AAN6K1B8"/>
<dbReference type="InterPro" id="IPR000719">
    <property type="entry name" value="Prot_kinase_dom"/>
</dbReference>
<feature type="compositionally biased region" description="Pro residues" evidence="2">
    <location>
        <begin position="792"/>
        <end position="818"/>
    </location>
</feature>
<dbReference type="SUPFAM" id="SSF56112">
    <property type="entry name" value="Protein kinase-like (PK-like)"/>
    <property type="match status" value="1"/>
</dbReference>
<evidence type="ECO:0000256" key="1">
    <source>
        <dbReference type="ARBA" id="ARBA00011047"/>
    </source>
</evidence>
<evidence type="ECO:0000313" key="5">
    <source>
        <dbReference type="Proteomes" id="UP001175353"/>
    </source>
</evidence>
<feature type="region of interest" description="Disordered" evidence="2">
    <location>
        <begin position="768"/>
        <end position="818"/>
    </location>
</feature>
<dbReference type="PANTHER" id="PTHR15323">
    <property type="entry name" value="D123 PROTEIN"/>
    <property type="match status" value="1"/>
</dbReference>
<dbReference type="GO" id="GO:0005524">
    <property type="term" value="F:ATP binding"/>
    <property type="evidence" value="ECO:0007669"/>
    <property type="project" value="InterPro"/>
</dbReference>
<feature type="region of interest" description="Disordered" evidence="2">
    <location>
        <begin position="305"/>
        <end position="349"/>
    </location>
</feature>
<accession>A0AAN6K1B8</accession>
<evidence type="ECO:0000313" key="4">
    <source>
        <dbReference type="EMBL" id="KAK0953894.1"/>
    </source>
</evidence>
<feature type="compositionally biased region" description="Acidic residues" evidence="2">
    <location>
        <begin position="905"/>
        <end position="914"/>
    </location>
</feature>
<feature type="compositionally biased region" description="Polar residues" evidence="2">
    <location>
        <begin position="320"/>
        <end position="330"/>
    </location>
</feature>
<feature type="compositionally biased region" description="Acidic residues" evidence="2">
    <location>
        <begin position="1146"/>
        <end position="1162"/>
    </location>
</feature>
<dbReference type="Pfam" id="PF00069">
    <property type="entry name" value="Pkinase"/>
    <property type="match status" value="1"/>
</dbReference>
<feature type="domain" description="Protein kinase" evidence="3">
    <location>
        <begin position="18"/>
        <end position="285"/>
    </location>
</feature>
<feature type="compositionally biased region" description="Acidic residues" evidence="2">
    <location>
        <begin position="865"/>
        <end position="875"/>
    </location>
</feature>
<keyword evidence="5" id="KW-1185">Reference proteome</keyword>